<reference evidence="1" key="1">
    <citation type="submission" date="2013-05" db="EMBL/GenBank/DDBJ databases">
        <authorList>
            <person name="Harkins D.M."/>
            <person name="Durkin A.S."/>
            <person name="Brinkac L.M."/>
            <person name="Haft D.H."/>
            <person name="Selengut J.D."/>
            <person name="Sanka R."/>
            <person name="DePew J."/>
            <person name="Purushe J."/>
            <person name="Hartskeerl R.A."/>
            <person name="Ahmed A."/>
            <person name="van der Linden H."/>
            <person name="Goris M.G.A."/>
            <person name="Vinetz J.M."/>
            <person name="Sutton G.G."/>
            <person name="Nierman W.C."/>
            <person name="Fouts D.E."/>
        </authorList>
    </citation>
    <scope>NUCLEOTIDE SEQUENCE [LARGE SCALE GENOMIC DNA]</scope>
    <source>
        <strain evidence="1">5399</strain>
    </source>
</reference>
<dbReference type="STRING" id="1049789.LEP1GSC050_0833"/>
<keyword evidence="2" id="KW-1185">Reference proteome</keyword>
<gene>
    <name evidence="1" type="ORF">LEP1GSC050_0833</name>
</gene>
<evidence type="ECO:0000313" key="1">
    <source>
        <dbReference type="EMBL" id="EQA47139.1"/>
    </source>
</evidence>
<dbReference type="Proteomes" id="UP000015454">
    <property type="component" value="Unassembled WGS sequence"/>
</dbReference>
<proteinExistence type="predicted"/>
<accession>T0GK47</accession>
<organism evidence="1 2">
    <name type="scientific">Leptospira broomii serovar Hurstbridge str. 5399</name>
    <dbReference type="NCBI Taxonomy" id="1049789"/>
    <lineage>
        <taxon>Bacteria</taxon>
        <taxon>Pseudomonadati</taxon>
        <taxon>Spirochaetota</taxon>
        <taxon>Spirochaetia</taxon>
        <taxon>Leptospirales</taxon>
        <taxon>Leptospiraceae</taxon>
        <taxon>Leptospira</taxon>
    </lineage>
</organism>
<name>T0GK47_9LEPT</name>
<evidence type="ECO:0000313" key="2">
    <source>
        <dbReference type="Proteomes" id="UP000015454"/>
    </source>
</evidence>
<comment type="caution">
    <text evidence="1">The sequence shown here is derived from an EMBL/GenBank/DDBJ whole genome shotgun (WGS) entry which is preliminary data.</text>
</comment>
<dbReference type="EMBL" id="AHMO02000004">
    <property type="protein sequence ID" value="EQA47139.1"/>
    <property type="molecule type" value="Genomic_DNA"/>
</dbReference>
<protein>
    <submittedName>
        <fullName evidence="1">Uncharacterized protein</fullName>
    </submittedName>
</protein>
<dbReference type="AlphaFoldDB" id="T0GK47"/>
<sequence length="56" mass="6446">MTPIDRTRGNFSFIRISIGNFGRVQKRKLATFPIHSLVFRRQKNNVPKIDAKVAGF</sequence>